<dbReference type="OrthoDB" id="9765195at2"/>
<reference evidence="7 8" key="1">
    <citation type="submission" date="2017-11" db="EMBL/GenBank/DDBJ databases">
        <title>Comparitive Functional Genomics of Dry Heat Resistant strains isolated from the Viking Spacecraft.</title>
        <authorList>
            <person name="Seuylemezian A."/>
            <person name="Cooper K."/>
            <person name="Vaishampayan P."/>
        </authorList>
    </citation>
    <scope>NUCLEOTIDE SEQUENCE [LARGE SCALE GENOMIC DNA]</scope>
    <source>
        <strain evidence="7 8">V1-29</strain>
    </source>
</reference>
<evidence type="ECO:0000256" key="2">
    <source>
        <dbReference type="ARBA" id="ARBA00022801"/>
    </source>
</evidence>
<evidence type="ECO:0000313" key="7">
    <source>
        <dbReference type="EMBL" id="PLT27916.1"/>
    </source>
</evidence>
<dbReference type="SUPFAM" id="SSF51445">
    <property type="entry name" value="(Trans)glycosidases"/>
    <property type="match status" value="1"/>
</dbReference>
<dbReference type="PANTHER" id="PTHR10353">
    <property type="entry name" value="GLYCOSYL HYDROLASE"/>
    <property type="match status" value="1"/>
</dbReference>
<dbReference type="Gene3D" id="3.20.20.80">
    <property type="entry name" value="Glycosidases"/>
    <property type="match status" value="1"/>
</dbReference>
<dbReference type="InterPro" id="IPR018120">
    <property type="entry name" value="Glyco_hydro_1_AS"/>
</dbReference>
<dbReference type="Pfam" id="PF00232">
    <property type="entry name" value="Glyco_hydro_1"/>
    <property type="match status" value="1"/>
</dbReference>
<comment type="similarity">
    <text evidence="1 5">Belongs to the glycosyl hydrolase 1 family.</text>
</comment>
<protein>
    <submittedName>
        <fullName evidence="7">6-phospho-beta-glucosidase</fullName>
    </submittedName>
</protein>
<dbReference type="PROSITE" id="PS00572">
    <property type="entry name" value="GLYCOSYL_HYDROL_F1_1"/>
    <property type="match status" value="1"/>
</dbReference>
<dbReference type="NCBIfam" id="NF007154">
    <property type="entry name" value="PRK09589.1"/>
    <property type="match status" value="1"/>
</dbReference>
<keyword evidence="3 6" id="KW-0326">Glycosidase</keyword>
<dbReference type="InterPro" id="IPR017853">
    <property type="entry name" value="GH"/>
</dbReference>
<evidence type="ECO:0000256" key="3">
    <source>
        <dbReference type="ARBA" id="ARBA00023295"/>
    </source>
</evidence>
<dbReference type="NCBIfam" id="NF007158">
    <property type="entry name" value="PRK09593.1"/>
    <property type="match status" value="1"/>
</dbReference>
<dbReference type="PANTHER" id="PTHR10353:SF122">
    <property type="entry name" value="6-PHOSPHO-BETA-GLUCOSIDASE ASCB-RELATED"/>
    <property type="match status" value="1"/>
</dbReference>
<dbReference type="NCBIfam" id="NF007356">
    <property type="entry name" value="PRK09852.1"/>
    <property type="match status" value="1"/>
</dbReference>
<evidence type="ECO:0000256" key="4">
    <source>
        <dbReference type="PROSITE-ProRule" id="PRU10055"/>
    </source>
</evidence>
<gene>
    <name evidence="7" type="ORF">CUU66_21535</name>
</gene>
<evidence type="ECO:0000256" key="1">
    <source>
        <dbReference type="ARBA" id="ARBA00010838"/>
    </source>
</evidence>
<evidence type="ECO:0000256" key="6">
    <source>
        <dbReference type="RuleBase" id="RU004468"/>
    </source>
</evidence>
<keyword evidence="8" id="KW-1185">Reference proteome</keyword>
<dbReference type="GO" id="GO:0008422">
    <property type="term" value="F:beta-glucosidase activity"/>
    <property type="evidence" value="ECO:0007669"/>
    <property type="project" value="TreeGrafter"/>
</dbReference>
<feature type="active site" description="Nucleophile" evidence="4">
    <location>
        <position position="383"/>
    </location>
</feature>
<dbReference type="EMBL" id="PGUY01000073">
    <property type="protein sequence ID" value="PLT27916.1"/>
    <property type="molecule type" value="Genomic_DNA"/>
</dbReference>
<name>A0A2N5M0M2_9BACI</name>
<comment type="caution">
    <text evidence="7">The sequence shown here is derived from an EMBL/GenBank/DDBJ whole genome shotgun (WGS) entry which is preliminary data.</text>
</comment>
<dbReference type="PROSITE" id="PS00653">
    <property type="entry name" value="GLYCOSYL_HYDROL_F1_2"/>
    <property type="match status" value="1"/>
</dbReference>
<evidence type="ECO:0000313" key="8">
    <source>
        <dbReference type="Proteomes" id="UP000234748"/>
    </source>
</evidence>
<dbReference type="GO" id="GO:0005829">
    <property type="term" value="C:cytosol"/>
    <property type="evidence" value="ECO:0007669"/>
    <property type="project" value="TreeGrafter"/>
</dbReference>
<dbReference type="FunFam" id="3.20.20.80:FF:000004">
    <property type="entry name" value="Beta-glucosidase 6-phospho-beta-glucosidase"/>
    <property type="match status" value="1"/>
</dbReference>
<sequence>MEEKKLKQKTYKFPAGFLWGGATAANQMEGGFHEGNKGLNIADVLPGGKERLKILAEPGFNFEIDPDKYYPNHEGIDFYHRYKEDIALFAEIGFKAFRLSIAWTRIFPNGDELEPNEEGLAFYDRVFDELHKHGIEPVVTISHYEMPLNLVKEYGGWRDRKVVTFFERYVAAIFNRYKNKVKYWMTFNEINSGLAFPIMSLGFSIEKEEDKFKPTFQAFHHQFVASAMAVKLGHEIIPDSKIGCMIIFAPTYSFDSNPENVMHALQEERLFNNFCGDVQVRGEYPAFINRYFKEHNIELDIEEGDLALFKEHTVDYIGFSYYMSRTEKKEKTPEEIGEGNMIGGVKNPFLQASDWGWEIDPEGLRIALNKLYDRYQIPLFVVENGLGAYDKVEEDGSIHDDYRIDYLREHIKAMGEAVEDGVGLMGYTAWGCIDLVSASSGEYSKRYGFIYVDKHDDGSGTMDRSRKKSFFWYKDVISSNGERV</sequence>
<evidence type="ECO:0000256" key="5">
    <source>
        <dbReference type="RuleBase" id="RU003690"/>
    </source>
</evidence>
<proteinExistence type="inferred from homology"/>
<accession>A0A2N5M0M2</accession>
<organism evidence="7 8">
    <name type="scientific">Peribacillus deserti</name>
    <dbReference type="NCBI Taxonomy" id="673318"/>
    <lineage>
        <taxon>Bacteria</taxon>
        <taxon>Bacillati</taxon>
        <taxon>Bacillota</taxon>
        <taxon>Bacilli</taxon>
        <taxon>Bacillales</taxon>
        <taxon>Bacillaceae</taxon>
        <taxon>Peribacillus</taxon>
    </lineage>
</organism>
<keyword evidence="2 6" id="KW-0378">Hydrolase</keyword>
<dbReference type="AlphaFoldDB" id="A0A2N5M0M2"/>
<dbReference type="Proteomes" id="UP000234748">
    <property type="component" value="Unassembled WGS sequence"/>
</dbReference>
<dbReference type="InterPro" id="IPR033132">
    <property type="entry name" value="GH_1_N_CS"/>
</dbReference>
<dbReference type="PRINTS" id="PR00131">
    <property type="entry name" value="GLHYDRLASE1"/>
</dbReference>
<dbReference type="GO" id="GO:0016052">
    <property type="term" value="P:carbohydrate catabolic process"/>
    <property type="evidence" value="ECO:0007669"/>
    <property type="project" value="TreeGrafter"/>
</dbReference>
<dbReference type="InterPro" id="IPR001360">
    <property type="entry name" value="Glyco_hydro_1"/>
</dbReference>